<keyword evidence="1" id="KW-0812">Transmembrane</keyword>
<dbReference type="Proteomes" id="UP000029998">
    <property type="component" value="Unassembled WGS sequence"/>
</dbReference>
<evidence type="ECO:0000313" key="3">
    <source>
        <dbReference type="EMBL" id="KGM54414.1"/>
    </source>
</evidence>
<dbReference type="Gene3D" id="1.20.1270.180">
    <property type="match status" value="1"/>
</dbReference>
<reference evidence="3 4" key="1">
    <citation type="submission" date="2013-08" db="EMBL/GenBank/DDBJ databases">
        <title>Genome sequencing of Lysobacter.</title>
        <authorList>
            <person name="Zhang S."/>
            <person name="Wang G."/>
        </authorList>
    </citation>
    <scope>NUCLEOTIDE SEQUENCE [LARGE SCALE GENOMIC DNA]</scope>
    <source>
        <strain evidence="3 4">GH1-9</strain>
    </source>
</reference>
<gene>
    <name evidence="3" type="ORF">N800_02905</name>
</gene>
<protein>
    <recommendedName>
        <fullName evidence="2">Lysozyme inhibitor LprI-like N-terminal domain-containing protein</fullName>
    </recommendedName>
</protein>
<dbReference type="InterPro" id="IPR009739">
    <property type="entry name" value="LprI-like_N"/>
</dbReference>
<feature type="domain" description="Lysozyme inhibitor LprI-like N-terminal" evidence="2">
    <location>
        <begin position="98"/>
        <end position="184"/>
    </location>
</feature>
<name>A0A0A0EV96_9GAMM</name>
<keyword evidence="1" id="KW-0472">Membrane</keyword>
<comment type="caution">
    <text evidence="3">The sequence shown here is derived from an EMBL/GenBank/DDBJ whole genome shotgun (WGS) entry which is preliminary data.</text>
</comment>
<accession>A0A0A0EV96</accession>
<dbReference type="Pfam" id="PF07007">
    <property type="entry name" value="LprI"/>
    <property type="match status" value="1"/>
</dbReference>
<dbReference type="eggNOG" id="COG3755">
    <property type="taxonomic scope" value="Bacteria"/>
</dbReference>
<dbReference type="STRING" id="1385517.N800_02905"/>
<evidence type="ECO:0000259" key="2">
    <source>
        <dbReference type="Pfam" id="PF07007"/>
    </source>
</evidence>
<feature type="transmembrane region" description="Helical" evidence="1">
    <location>
        <begin position="12"/>
        <end position="29"/>
    </location>
</feature>
<organism evidence="3 4">
    <name type="scientific">Lysobacter daejeonensis GH1-9</name>
    <dbReference type="NCBI Taxonomy" id="1385517"/>
    <lineage>
        <taxon>Bacteria</taxon>
        <taxon>Pseudomonadati</taxon>
        <taxon>Pseudomonadota</taxon>
        <taxon>Gammaproteobacteria</taxon>
        <taxon>Lysobacterales</taxon>
        <taxon>Lysobacteraceae</taxon>
        <taxon>Aerolutibacter</taxon>
    </lineage>
</organism>
<proteinExistence type="predicted"/>
<keyword evidence="4" id="KW-1185">Reference proteome</keyword>
<keyword evidence="1" id="KW-1133">Transmembrane helix</keyword>
<dbReference type="AlphaFoldDB" id="A0A0A0EV96"/>
<evidence type="ECO:0000313" key="4">
    <source>
        <dbReference type="Proteomes" id="UP000029998"/>
    </source>
</evidence>
<sequence>MPLIGEEKTMDKAIYLLLGAALTWVFYFVQRRVERRGAAEAIDRHQKLLSLKLGLENANLDLEALRRFEQHLLGQAETAARIADRYFTQAEVVARHGEEVAAINRQAESGVAAAESRLAVAIAQLRPQLGGGDLAAFDEAHRAWLAFRERHARFIAQSYGGGAIRPLIHAVTLESLTLQWAAELETQLGEAEPEELEAEAGTA</sequence>
<evidence type="ECO:0000256" key="1">
    <source>
        <dbReference type="SAM" id="Phobius"/>
    </source>
</evidence>
<dbReference type="EMBL" id="AVPU01000013">
    <property type="protein sequence ID" value="KGM54414.1"/>
    <property type="molecule type" value="Genomic_DNA"/>
</dbReference>